<dbReference type="Gene3D" id="3.40.50.2020">
    <property type="match status" value="1"/>
</dbReference>
<dbReference type="InterPro" id="IPR051910">
    <property type="entry name" value="ComF/GntX_DNA_util-trans"/>
</dbReference>
<proteinExistence type="inferred from homology"/>
<dbReference type="EMBL" id="JAGJCF010000014">
    <property type="protein sequence ID" value="MBP0617176.1"/>
    <property type="molecule type" value="Genomic_DNA"/>
</dbReference>
<name>A0ABS4BKI2_9HYPH</name>
<dbReference type="CDD" id="cd06223">
    <property type="entry name" value="PRTases_typeI"/>
    <property type="match status" value="1"/>
</dbReference>
<feature type="domain" description="Phosphoribosyltransferase" evidence="2">
    <location>
        <begin position="160"/>
        <end position="247"/>
    </location>
</feature>
<dbReference type="Pfam" id="PF00156">
    <property type="entry name" value="Pribosyltran"/>
    <property type="match status" value="1"/>
</dbReference>
<evidence type="ECO:0000259" key="3">
    <source>
        <dbReference type="Pfam" id="PF18912"/>
    </source>
</evidence>
<accession>A0ABS4BKI2</accession>
<feature type="domain" description="Double zinc ribbon" evidence="3">
    <location>
        <begin position="17"/>
        <end position="63"/>
    </location>
</feature>
<dbReference type="PANTHER" id="PTHR47505">
    <property type="entry name" value="DNA UTILIZATION PROTEIN YHGH"/>
    <property type="match status" value="1"/>
</dbReference>
<dbReference type="PANTHER" id="PTHR47505:SF1">
    <property type="entry name" value="DNA UTILIZATION PROTEIN YHGH"/>
    <property type="match status" value="1"/>
</dbReference>
<dbReference type="InterPro" id="IPR029057">
    <property type="entry name" value="PRTase-like"/>
</dbReference>
<protein>
    <submittedName>
        <fullName evidence="4">ComF family protein</fullName>
    </submittedName>
</protein>
<gene>
    <name evidence="4" type="ORF">J6595_16440</name>
</gene>
<keyword evidence="5" id="KW-1185">Reference proteome</keyword>
<comment type="caution">
    <text evidence="4">The sequence shown here is derived from an EMBL/GenBank/DDBJ whole genome shotgun (WGS) entry which is preliminary data.</text>
</comment>
<comment type="similarity">
    <text evidence="1">Belongs to the ComF/GntX family.</text>
</comment>
<dbReference type="InterPro" id="IPR000836">
    <property type="entry name" value="PRTase_dom"/>
</dbReference>
<dbReference type="RefSeq" id="WP_209595673.1">
    <property type="nucleotide sequence ID" value="NZ_JAGJCF010000014.1"/>
</dbReference>
<dbReference type="Pfam" id="PF18912">
    <property type="entry name" value="DZR_2"/>
    <property type="match status" value="1"/>
</dbReference>
<evidence type="ECO:0000256" key="1">
    <source>
        <dbReference type="ARBA" id="ARBA00008007"/>
    </source>
</evidence>
<dbReference type="Proteomes" id="UP000678276">
    <property type="component" value="Unassembled WGS sequence"/>
</dbReference>
<sequence>MHLFKRGREALTNSLGRFLFPAVCAGCQSAVTRAGSVCPSCWAKLRFIERPFCEVLGLPFSYDLGKGFLSAEAIAEPPPFARLRAAVLYQDLAAQLVTALKYGDRTDLVPLMAGWMRRAGSELIADAEVIVPVPLHAGRLWRRRFNQSAELGRHVARHSGIAFAPLALKRIKATRTQVGLGQKQRQDNVRGAFRVADPRRFEIEGRRVLLIDDVYTTGATAASAVRALKRAGALDVDVLVFARVGSGLASGPA</sequence>
<dbReference type="SUPFAM" id="SSF53271">
    <property type="entry name" value="PRTase-like"/>
    <property type="match status" value="1"/>
</dbReference>
<dbReference type="InterPro" id="IPR044005">
    <property type="entry name" value="DZR_2"/>
</dbReference>
<reference evidence="4 5" key="1">
    <citation type="submission" date="2021-04" db="EMBL/GenBank/DDBJ databases">
        <title>Whole genome sequence of Jiella sp. KSK16Y-1.</title>
        <authorList>
            <person name="Tuo L."/>
        </authorList>
    </citation>
    <scope>NUCLEOTIDE SEQUENCE [LARGE SCALE GENOMIC DNA]</scope>
    <source>
        <strain evidence="4 5">KSK16Y-1</strain>
    </source>
</reference>
<organism evidence="4 5">
    <name type="scientific">Jiella mangrovi</name>
    <dbReference type="NCBI Taxonomy" id="2821407"/>
    <lineage>
        <taxon>Bacteria</taxon>
        <taxon>Pseudomonadati</taxon>
        <taxon>Pseudomonadota</taxon>
        <taxon>Alphaproteobacteria</taxon>
        <taxon>Hyphomicrobiales</taxon>
        <taxon>Aurantimonadaceae</taxon>
        <taxon>Jiella</taxon>
    </lineage>
</organism>
<evidence type="ECO:0000259" key="2">
    <source>
        <dbReference type="Pfam" id="PF00156"/>
    </source>
</evidence>
<evidence type="ECO:0000313" key="5">
    <source>
        <dbReference type="Proteomes" id="UP000678276"/>
    </source>
</evidence>
<evidence type="ECO:0000313" key="4">
    <source>
        <dbReference type="EMBL" id="MBP0617176.1"/>
    </source>
</evidence>